<reference evidence="7 8" key="1">
    <citation type="submission" date="2021-12" db="EMBL/GenBank/DDBJ databases">
        <title>Genome sequencing of bacteria with rrn-lacking chromosome and rrn-plasmid.</title>
        <authorList>
            <person name="Anda M."/>
            <person name="Iwasaki W."/>
        </authorList>
    </citation>
    <scope>NUCLEOTIDE SEQUENCE [LARGE SCALE GENOMIC DNA]</scope>
    <source>
        <strain evidence="7 8">NBRC 15940</strain>
    </source>
</reference>
<protein>
    <submittedName>
        <fullName evidence="7">DNA-directed RNA polymerase sigma-70 factor</fullName>
    </submittedName>
</protein>
<dbReference type="InterPro" id="IPR013325">
    <property type="entry name" value="RNA_pol_sigma_r2"/>
</dbReference>
<dbReference type="CDD" id="cd06171">
    <property type="entry name" value="Sigma70_r4"/>
    <property type="match status" value="1"/>
</dbReference>
<dbReference type="InterPro" id="IPR039425">
    <property type="entry name" value="RNA_pol_sigma-70-like"/>
</dbReference>
<name>A0AAN5AKL6_9BACT</name>
<evidence type="ECO:0000256" key="1">
    <source>
        <dbReference type="ARBA" id="ARBA00010641"/>
    </source>
</evidence>
<proteinExistence type="inferred from homology"/>
<keyword evidence="3" id="KW-0731">Sigma factor</keyword>
<comment type="similarity">
    <text evidence="1">Belongs to the sigma-70 factor family. ECF subfamily.</text>
</comment>
<dbReference type="Gene3D" id="1.10.1740.10">
    <property type="match status" value="1"/>
</dbReference>
<dbReference type="GO" id="GO:0016987">
    <property type="term" value="F:sigma factor activity"/>
    <property type="evidence" value="ECO:0007669"/>
    <property type="project" value="UniProtKB-KW"/>
</dbReference>
<dbReference type="InterPro" id="IPR014284">
    <property type="entry name" value="RNA_pol_sigma-70_dom"/>
</dbReference>
<evidence type="ECO:0000259" key="6">
    <source>
        <dbReference type="Pfam" id="PF08281"/>
    </source>
</evidence>
<accession>A0AAN5AKL6</accession>
<dbReference type="PANTHER" id="PTHR43133:SF46">
    <property type="entry name" value="RNA POLYMERASE SIGMA-70 FACTOR ECF SUBFAMILY"/>
    <property type="match status" value="1"/>
</dbReference>
<dbReference type="InterPro" id="IPR036388">
    <property type="entry name" value="WH-like_DNA-bd_sf"/>
</dbReference>
<comment type="caution">
    <text evidence="7">The sequence shown here is derived from an EMBL/GenBank/DDBJ whole genome shotgun (WGS) entry which is preliminary data.</text>
</comment>
<dbReference type="GO" id="GO:0003677">
    <property type="term" value="F:DNA binding"/>
    <property type="evidence" value="ECO:0007669"/>
    <property type="project" value="InterPro"/>
</dbReference>
<dbReference type="InterPro" id="IPR013324">
    <property type="entry name" value="RNA_pol_sigma_r3/r4-like"/>
</dbReference>
<dbReference type="Pfam" id="PF04542">
    <property type="entry name" value="Sigma70_r2"/>
    <property type="match status" value="1"/>
</dbReference>
<sequence length="179" mass="20832">MLDGCRKGDQLQQRKLYEQSAPKMLSVCRRYIADEMEAESVMVQAFLKVFQKIDSFKGEGDLEAWIRKIMVNESLMYLRKNKHLQLFVEVEEVHQYEWVEGADANLHAEALLQMIQELPSGYRTVFNLYAIEGYSHQEIAEQLNISVNTSKSQLSRARAMLQKKCKSTDHHQIRENGSF</sequence>
<evidence type="ECO:0000256" key="3">
    <source>
        <dbReference type="ARBA" id="ARBA00023082"/>
    </source>
</evidence>
<keyword evidence="8" id="KW-1185">Reference proteome</keyword>
<dbReference type="NCBIfam" id="TIGR02937">
    <property type="entry name" value="sigma70-ECF"/>
    <property type="match status" value="1"/>
</dbReference>
<evidence type="ECO:0000313" key="7">
    <source>
        <dbReference type="EMBL" id="GJM62259.1"/>
    </source>
</evidence>
<evidence type="ECO:0000259" key="5">
    <source>
        <dbReference type="Pfam" id="PF04542"/>
    </source>
</evidence>
<dbReference type="Pfam" id="PF08281">
    <property type="entry name" value="Sigma70_r4_2"/>
    <property type="match status" value="1"/>
</dbReference>
<dbReference type="PANTHER" id="PTHR43133">
    <property type="entry name" value="RNA POLYMERASE ECF-TYPE SIGMA FACTO"/>
    <property type="match status" value="1"/>
</dbReference>
<organism evidence="7 8">
    <name type="scientific">Persicobacter diffluens</name>
    <dbReference type="NCBI Taxonomy" id="981"/>
    <lineage>
        <taxon>Bacteria</taxon>
        <taxon>Pseudomonadati</taxon>
        <taxon>Bacteroidota</taxon>
        <taxon>Cytophagia</taxon>
        <taxon>Cytophagales</taxon>
        <taxon>Persicobacteraceae</taxon>
        <taxon>Persicobacter</taxon>
    </lineage>
</organism>
<feature type="domain" description="RNA polymerase sigma factor 70 region 4 type 2" evidence="6">
    <location>
        <begin position="109"/>
        <end position="161"/>
    </location>
</feature>
<dbReference type="GO" id="GO:0000428">
    <property type="term" value="C:DNA-directed RNA polymerase complex"/>
    <property type="evidence" value="ECO:0007669"/>
    <property type="project" value="UniProtKB-KW"/>
</dbReference>
<dbReference type="InterPro" id="IPR007627">
    <property type="entry name" value="RNA_pol_sigma70_r2"/>
</dbReference>
<evidence type="ECO:0000256" key="4">
    <source>
        <dbReference type="ARBA" id="ARBA00023163"/>
    </source>
</evidence>
<keyword evidence="4" id="KW-0804">Transcription</keyword>
<dbReference type="AlphaFoldDB" id="A0AAN5AKL6"/>
<dbReference type="Proteomes" id="UP001310022">
    <property type="component" value="Unassembled WGS sequence"/>
</dbReference>
<evidence type="ECO:0000313" key="8">
    <source>
        <dbReference type="Proteomes" id="UP001310022"/>
    </source>
</evidence>
<dbReference type="InterPro" id="IPR013249">
    <property type="entry name" value="RNA_pol_sigma70_r4_t2"/>
</dbReference>
<dbReference type="SUPFAM" id="SSF88946">
    <property type="entry name" value="Sigma2 domain of RNA polymerase sigma factors"/>
    <property type="match status" value="1"/>
</dbReference>
<keyword evidence="2" id="KW-0805">Transcription regulation</keyword>
<gene>
    <name evidence="7" type="ORF">PEDI_28110</name>
</gene>
<dbReference type="Gene3D" id="1.10.10.10">
    <property type="entry name" value="Winged helix-like DNA-binding domain superfamily/Winged helix DNA-binding domain"/>
    <property type="match status" value="1"/>
</dbReference>
<feature type="domain" description="RNA polymerase sigma-70 region 2" evidence="5">
    <location>
        <begin position="16"/>
        <end position="82"/>
    </location>
</feature>
<keyword evidence="7" id="KW-0240">DNA-directed RNA polymerase</keyword>
<dbReference type="SUPFAM" id="SSF88659">
    <property type="entry name" value="Sigma3 and sigma4 domains of RNA polymerase sigma factors"/>
    <property type="match status" value="1"/>
</dbReference>
<evidence type="ECO:0000256" key="2">
    <source>
        <dbReference type="ARBA" id="ARBA00023015"/>
    </source>
</evidence>
<dbReference type="GO" id="GO:0006352">
    <property type="term" value="P:DNA-templated transcription initiation"/>
    <property type="evidence" value="ECO:0007669"/>
    <property type="project" value="InterPro"/>
</dbReference>
<dbReference type="EMBL" id="BQKE01000001">
    <property type="protein sequence ID" value="GJM62259.1"/>
    <property type="molecule type" value="Genomic_DNA"/>
</dbReference>